<name>A0A3B7MMP4_9BACT</name>
<reference evidence="2 3" key="1">
    <citation type="submission" date="2018-09" db="EMBL/GenBank/DDBJ databases">
        <title>Genome sequencing of strain 6GH32-13.</title>
        <authorList>
            <person name="Weon H.-Y."/>
            <person name="Heo J."/>
            <person name="Kwon S.-W."/>
        </authorList>
    </citation>
    <scope>NUCLEOTIDE SEQUENCE [LARGE SCALE GENOMIC DNA]</scope>
    <source>
        <strain evidence="2 3">5GH32-13</strain>
    </source>
</reference>
<evidence type="ECO:0000256" key="1">
    <source>
        <dbReference type="SAM" id="Phobius"/>
    </source>
</evidence>
<keyword evidence="1" id="KW-0472">Membrane</keyword>
<protein>
    <submittedName>
        <fullName evidence="2">Uncharacterized protein</fullName>
    </submittedName>
</protein>
<dbReference type="OrthoDB" id="677647at2"/>
<sequence>MNNDLLNILSNSNKDIDNQKLMDYLAGKLSEQEKNEVERWMADNDFANEAVEGLQDFSSKKDINVYVDQLNKELNQYIRHKKHRRERRKFQEQPWTYLAIFLVLLLIILGYIVVKKLQQ</sequence>
<evidence type="ECO:0000313" key="3">
    <source>
        <dbReference type="Proteomes" id="UP000263900"/>
    </source>
</evidence>
<keyword evidence="1" id="KW-1133">Transmembrane helix</keyword>
<accession>A0A3B7MMP4</accession>
<dbReference type="KEGG" id="pseg:D3H65_17860"/>
<gene>
    <name evidence="2" type="ORF">D3H65_17860</name>
</gene>
<evidence type="ECO:0000313" key="2">
    <source>
        <dbReference type="EMBL" id="AXY75732.1"/>
    </source>
</evidence>
<keyword evidence="3" id="KW-1185">Reference proteome</keyword>
<organism evidence="2 3">
    <name type="scientific">Paraflavitalea soli</name>
    <dbReference type="NCBI Taxonomy" id="2315862"/>
    <lineage>
        <taxon>Bacteria</taxon>
        <taxon>Pseudomonadati</taxon>
        <taxon>Bacteroidota</taxon>
        <taxon>Chitinophagia</taxon>
        <taxon>Chitinophagales</taxon>
        <taxon>Chitinophagaceae</taxon>
        <taxon>Paraflavitalea</taxon>
    </lineage>
</organism>
<dbReference type="EMBL" id="CP032157">
    <property type="protein sequence ID" value="AXY75732.1"/>
    <property type="molecule type" value="Genomic_DNA"/>
</dbReference>
<feature type="transmembrane region" description="Helical" evidence="1">
    <location>
        <begin position="95"/>
        <end position="114"/>
    </location>
</feature>
<proteinExistence type="predicted"/>
<dbReference type="Proteomes" id="UP000263900">
    <property type="component" value="Chromosome"/>
</dbReference>
<keyword evidence="1" id="KW-0812">Transmembrane</keyword>
<dbReference type="AlphaFoldDB" id="A0A3B7MMP4"/>
<dbReference type="RefSeq" id="WP_119051613.1">
    <property type="nucleotide sequence ID" value="NZ_CP032157.1"/>
</dbReference>